<dbReference type="SMART" id="SM00981">
    <property type="entry name" value="THUMP"/>
    <property type="match status" value="1"/>
</dbReference>
<dbReference type="InterPro" id="IPR000241">
    <property type="entry name" value="RlmKL-like_Mtase"/>
</dbReference>
<dbReference type="Pfam" id="PF02926">
    <property type="entry name" value="THUMP"/>
    <property type="match status" value="1"/>
</dbReference>
<dbReference type="Pfam" id="PF22020">
    <property type="entry name" value="RlmL_1st"/>
    <property type="match status" value="1"/>
</dbReference>
<dbReference type="GO" id="GO:0008990">
    <property type="term" value="F:rRNA (guanine-N2-)-methyltransferase activity"/>
    <property type="evidence" value="ECO:0007669"/>
    <property type="project" value="TreeGrafter"/>
</dbReference>
<evidence type="ECO:0000259" key="4">
    <source>
        <dbReference type="PROSITE" id="PS51165"/>
    </source>
</evidence>
<sequence length="389" mass="44590">MKLELIATATFGLEAVVKREIQNLGYTVIRTEDGRVTYQGDERAIVRSNLWLRTADRVYLRIGELDAKTFEELFQQIKGFPWEKWIPVDGAFPVVGTSVKSTLHSVPSCQSIIKKAIVSRLSDFYCVDRFEESGAEYRVRFSILKDHVTVMLDTSGSGLHKRGYRVRDVAAPMKETLAAALVQLSYWKDGAMRPEKYRNDPPRMLVDTCCGSGTILIEAAMMARNIAPGLNRSFAAMKWDWIPESLWKEERKKAFQEVDYDGELLIKGFDIDERAVEAARENAEEAGVGDDIRISKMDMKKFRAEEDHGIIITNPPYGERIGDDEKIQKIYRKLAGILENRPTWSLFLITTDKKLEESLGRKADRRRKLYNGRLETQYYQFHSARPGKE</sequence>
<reference evidence="5 6" key="1">
    <citation type="submission" date="2019-08" db="EMBL/GenBank/DDBJ databases">
        <title>In-depth cultivation of the pig gut microbiome towards novel bacterial diversity and tailored functional studies.</title>
        <authorList>
            <person name="Wylensek D."/>
            <person name="Hitch T.C.A."/>
            <person name="Clavel T."/>
        </authorList>
    </citation>
    <scope>NUCLEOTIDE SEQUENCE [LARGE SCALE GENOMIC DNA]</scope>
    <source>
        <strain evidence="5 6">WCA-MUC-591-APC-4B</strain>
    </source>
</reference>
<keyword evidence="1 5" id="KW-0489">Methyltransferase</keyword>
<dbReference type="PROSITE" id="PS00092">
    <property type="entry name" value="N6_MTASE"/>
    <property type="match status" value="1"/>
</dbReference>
<dbReference type="AlphaFoldDB" id="A0A6N7X3G3"/>
<dbReference type="GO" id="GO:0003723">
    <property type="term" value="F:RNA binding"/>
    <property type="evidence" value="ECO:0007669"/>
    <property type="project" value="UniProtKB-UniRule"/>
</dbReference>
<dbReference type="PROSITE" id="PS51165">
    <property type="entry name" value="THUMP"/>
    <property type="match status" value="1"/>
</dbReference>
<proteinExistence type="predicted"/>
<dbReference type="EMBL" id="VUNA01000002">
    <property type="protein sequence ID" value="MST70030.1"/>
    <property type="molecule type" value="Genomic_DNA"/>
</dbReference>
<dbReference type="PANTHER" id="PTHR47313">
    <property type="entry name" value="RIBOSOMAL RNA LARGE SUBUNIT METHYLTRANSFERASE K/L"/>
    <property type="match status" value="1"/>
</dbReference>
<protein>
    <submittedName>
        <fullName evidence="5">Class I SAM-dependent RNA methyltransferase</fullName>
    </submittedName>
</protein>
<keyword evidence="3" id="KW-0694">RNA-binding</keyword>
<dbReference type="InterPro" id="IPR004114">
    <property type="entry name" value="THUMP_dom"/>
</dbReference>
<dbReference type="InterPro" id="IPR029063">
    <property type="entry name" value="SAM-dependent_MTases_sf"/>
</dbReference>
<keyword evidence="6" id="KW-1185">Reference proteome</keyword>
<name>A0A6N7X3G3_9FIRM</name>
<gene>
    <name evidence="5" type="ORF">FYJ65_01530</name>
</gene>
<dbReference type="Pfam" id="PF01170">
    <property type="entry name" value="UPF0020"/>
    <property type="match status" value="1"/>
</dbReference>
<keyword evidence="2 5" id="KW-0808">Transferase</keyword>
<dbReference type="GO" id="GO:0070043">
    <property type="term" value="F:rRNA (guanine-N7-)-methyltransferase activity"/>
    <property type="evidence" value="ECO:0007669"/>
    <property type="project" value="TreeGrafter"/>
</dbReference>
<dbReference type="Gene3D" id="3.30.2130.30">
    <property type="match status" value="1"/>
</dbReference>
<dbReference type="InterPro" id="IPR002052">
    <property type="entry name" value="DNA_methylase_N6_adenine_CS"/>
</dbReference>
<dbReference type="InterPro" id="IPR054170">
    <property type="entry name" value="RlmL_1st"/>
</dbReference>
<dbReference type="Proteomes" id="UP000469424">
    <property type="component" value="Unassembled WGS sequence"/>
</dbReference>
<evidence type="ECO:0000313" key="6">
    <source>
        <dbReference type="Proteomes" id="UP000469424"/>
    </source>
</evidence>
<feature type="domain" description="THUMP" evidence="4">
    <location>
        <begin position="44"/>
        <end position="154"/>
    </location>
</feature>
<dbReference type="PANTHER" id="PTHR47313:SF1">
    <property type="entry name" value="RIBOSOMAL RNA LARGE SUBUNIT METHYLTRANSFERASE K_L"/>
    <property type="match status" value="1"/>
</dbReference>
<evidence type="ECO:0000256" key="1">
    <source>
        <dbReference type="ARBA" id="ARBA00022603"/>
    </source>
</evidence>
<evidence type="ECO:0000256" key="3">
    <source>
        <dbReference type="PROSITE-ProRule" id="PRU00529"/>
    </source>
</evidence>
<dbReference type="RefSeq" id="WP_154553591.1">
    <property type="nucleotide sequence ID" value="NZ_VUNA01000002.1"/>
</dbReference>
<evidence type="ECO:0000256" key="2">
    <source>
        <dbReference type="ARBA" id="ARBA00022679"/>
    </source>
</evidence>
<dbReference type="Gene3D" id="3.40.50.150">
    <property type="entry name" value="Vaccinia Virus protein VP39"/>
    <property type="match status" value="1"/>
</dbReference>
<dbReference type="SUPFAM" id="SSF53335">
    <property type="entry name" value="S-adenosyl-L-methionine-dependent methyltransferases"/>
    <property type="match status" value="1"/>
</dbReference>
<organism evidence="5 6">
    <name type="scientific">Mogibacterium kristiansenii</name>
    <dbReference type="NCBI Taxonomy" id="2606708"/>
    <lineage>
        <taxon>Bacteria</taxon>
        <taxon>Bacillati</taxon>
        <taxon>Bacillota</taxon>
        <taxon>Clostridia</taxon>
        <taxon>Peptostreptococcales</taxon>
        <taxon>Anaerovoracaceae</taxon>
        <taxon>Mogibacterium</taxon>
    </lineage>
</organism>
<dbReference type="CDD" id="cd11715">
    <property type="entry name" value="THUMP_AdoMetMT"/>
    <property type="match status" value="1"/>
</dbReference>
<evidence type="ECO:0000313" key="5">
    <source>
        <dbReference type="EMBL" id="MST70030.1"/>
    </source>
</evidence>
<comment type="caution">
    <text evidence="5">The sequence shown here is derived from an EMBL/GenBank/DDBJ whole genome shotgun (WGS) entry which is preliminary data.</text>
</comment>
<accession>A0A6N7X3G3</accession>